<evidence type="ECO:0000313" key="2">
    <source>
        <dbReference type="Proteomes" id="UP000250169"/>
    </source>
</evidence>
<gene>
    <name evidence="1" type="ORF">NCTC11545_01179</name>
</gene>
<evidence type="ECO:0000313" key="1">
    <source>
        <dbReference type="EMBL" id="SQA93802.1"/>
    </source>
</evidence>
<sequence length="387" mass="42742">MEPKYKINPLTGELQEYVFEYNGILVLRNFTAQVDNDRLVVRSASDVNFSILEALVSEVEIDGVVYDNPTAAKEALQRLVFNQNVPVILPEDERKKISSALQSGGYSGTAQDLKKLIERSSAELSEAFKKAVGNLQIGGRNYLLNSKQTLITSSVNSITGVIGISPDFKKILNEQPTLPIVASCYIRYKNITSTAPKSRLGFEGAISFTDDTSQYFNYWLNVSADDVGKSIKGQRFYTVFTLLPNKIIKDVVVSGIFSQITAEEVEISNPKIEFGDIPTDWSPAPEDLALYEDLIKVGSLITGNVSLNKNHRNLIFFVTVNANIDVKGLGDLGSSSFRKVFNEGVVTFTCESKNIIYTGDNTFNGKKGSTAVVSIYDNDCYIDIRNI</sequence>
<reference evidence="1 2" key="1">
    <citation type="submission" date="2018-06" db="EMBL/GenBank/DDBJ databases">
        <authorList>
            <consortium name="Pathogen Informatics"/>
            <person name="Doyle S."/>
        </authorList>
    </citation>
    <scope>NUCLEOTIDE SEQUENCE [LARGE SCALE GENOMIC DNA]</scope>
    <source>
        <strain evidence="1 2">NCTC11545</strain>
    </source>
</reference>
<dbReference type="AlphaFoldDB" id="A0A2X2SL03"/>
<proteinExistence type="predicted"/>
<organism evidence="1 2">
    <name type="scientific">Capnocytophaga ochracea</name>
    <dbReference type="NCBI Taxonomy" id="1018"/>
    <lineage>
        <taxon>Bacteria</taxon>
        <taxon>Pseudomonadati</taxon>
        <taxon>Bacteroidota</taxon>
        <taxon>Flavobacteriia</taxon>
        <taxon>Flavobacteriales</taxon>
        <taxon>Flavobacteriaceae</taxon>
        <taxon>Capnocytophaga</taxon>
    </lineage>
</organism>
<dbReference type="EMBL" id="UAVS01000005">
    <property type="protein sequence ID" value="SQA93802.1"/>
    <property type="molecule type" value="Genomic_DNA"/>
</dbReference>
<dbReference type="RefSeq" id="WP_111972569.1">
    <property type="nucleotide sequence ID" value="NZ_UAVS01000005.1"/>
</dbReference>
<name>A0A2X2SL03_CAPOC</name>
<dbReference type="Proteomes" id="UP000250169">
    <property type="component" value="Unassembled WGS sequence"/>
</dbReference>
<protein>
    <submittedName>
        <fullName evidence="1">Uncharacterized protein</fullName>
    </submittedName>
</protein>
<accession>A0A2X2SL03</accession>